<evidence type="ECO:0000256" key="3">
    <source>
        <dbReference type="SAM" id="MobiDB-lite"/>
    </source>
</evidence>
<evidence type="ECO:0000313" key="5">
    <source>
        <dbReference type="EMBL" id="MBP2191852.1"/>
    </source>
</evidence>
<feature type="domain" description="Carbohydrate kinase PfkB" evidence="4">
    <location>
        <begin position="233"/>
        <end position="504"/>
    </location>
</feature>
<evidence type="ECO:0000256" key="1">
    <source>
        <dbReference type="ARBA" id="ARBA00022679"/>
    </source>
</evidence>
<evidence type="ECO:0000256" key="2">
    <source>
        <dbReference type="ARBA" id="ARBA00022777"/>
    </source>
</evidence>
<feature type="region of interest" description="Disordered" evidence="3">
    <location>
        <begin position="156"/>
        <end position="210"/>
    </location>
</feature>
<evidence type="ECO:0000313" key="6">
    <source>
        <dbReference type="Proteomes" id="UP001519325"/>
    </source>
</evidence>
<accession>A0ABS4QJG0</accession>
<comment type="caution">
    <text evidence="5">The sequence shown here is derived from an EMBL/GenBank/DDBJ whole genome shotgun (WGS) entry which is preliminary data.</text>
</comment>
<dbReference type="EMBL" id="JAGGMR010000001">
    <property type="protein sequence ID" value="MBP2191852.1"/>
    <property type="molecule type" value="Genomic_DNA"/>
</dbReference>
<dbReference type="GO" id="GO:0004747">
    <property type="term" value="F:ribokinase activity"/>
    <property type="evidence" value="ECO:0007669"/>
    <property type="project" value="UniProtKB-EC"/>
</dbReference>
<organism evidence="5 6">
    <name type="scientific">Nocardia goodfellowii</name>
    <dbReference type="NCBI Taxonomy" id="882446"/>
    <lineage>
        <taxon>Bacteria</taxon>
        <taxon>Bacillati</taxon>
        <taxon>Actinomycetota</taxon>
        <taxon>Actinomycetes</taxon>
        <taxon>Mycobacteriales</taxon>
        <taxon>Nocardiaceae</taxon>
        <taxon>Nocardia</taxon>
    </lineage>
</organism>
<dbReference type="Pfam" id="PF00294">
    <property type="entry name" value="PfkB"/>
    <property type="match status" value="1"/>
</dbReference>
<feature type="compositionally biased region" description="Polar residues" evidence="3">
    <location>
        <begin position="181"/>
        <end position="193"/>
    </location>
</feature>
<keyword evidence="1 5" id="KW-0808">Transferase</keyword>
<proteinExistence type="predicted"/>
<dbReference type="InterPro" id="IPR029056">
    <property type="entry name" value="Ribokinase-like"/>
</dbReference>
<dbReference type="RefSeq" id="WP_209894099.1">
    <property type="nucleotide sequence ID" value="NZ_JAGGMR010000001.1"/>
</dbReference>
<keyword evidence="2" id="KW-0418">Kinase</keyword>
<evidence type="ECO:0000259" key="4">
    <source>
        <dbReference type="Pfam" id="PF00294"/>
    </source>
</evidence>
<name>A0ABS4QJG0_9NOCA</name>
<dbReference type="PANTHER" id="PTHR10584:SF166">
    <property type="entry name" value="RIBOKINASE"/>
    <property type="match status" value="1"/>
</dbReference>
<sequence>MAEQDAAIAALCEVLTRLSRRTGLTVDRLRTTEVDVAPLLSLPVIHDHSHRTGAAPQEVATAMVRAAARGLPPTDRLIADAALRLGLLRKNPPDTIDLNHLYAPGLNARRAALLTHWTHLHDFTRALHTPPPPATSALRARSEPRALTALAHLLVTTPSDNPTSRAPGNVAAQADSRRTRSAVTTVSDAQPGSQHARGVMSVGDPQPDSRHARDVVTTVADPQSGSRHTQGVVTVVGEAVLEHIYRVGQVPPAGSSTTGSFQAHPGGKGLNHAVAAARLGLEVRLVAAVGDDEAGRWIRDYLRSEHVGAELVRVVPQARTPVTAVMVTGTGAASTIGCREEQVRSGMRRLGDTEFEGIIAGSDAVLLTFDQPMVELERVLTILRELETPPVVVMQPSPRIDNPQHLYRFLRSVDYLVGTPRQLARMLPEAAESASGDPARRLRSLGVRAVCEISDFGCTVDSEPVHTRIPPFPAALRDSPGAHSAFAAALMRRVLTSRRPATEADYRWATAAMVAAQSFGDAQGAMPSAHEIDRIMRLAG</sequence>
<dbReference type="EC" id="2.7.1.15" evidence="5"/>
<gene>
    <name evidence="5" type="ORF">BJ987_004753</name>
</gene>
<protein>
    <submittedName>
        <fullName evidence="5">Ribokinase</fullName>
        <ecNumber evidence="5">2.7.1.15</ecNumber>
    </submittedName>
</protein>
<dbReference type="SUPFAM" id="SSF53613">
    <property type="entry name" value="Ribokinase-like"/>
    <property type="match status" value="1"/>
</dbReference>
<dbReference type="Gene3D" id="3.40.1190.20">
    <property type="match status" value="1"/>
</dbReference>
<keyword evidence="6" id="KW-1185">Reference proteome</keyword>
<reference evidence="5 6" key="1">
    <citation type="submission" date="2021-03" db="EMBL/GenBank/DDBJ databases">
        <title>Sequencing the genomes of 1000 actinobacteria strains.</title>
        <authorList>
            <person name="Klenk H.-P."/>
        </authorList>
    </citation>
    <scope>NUCLEOTIDE SEQUENCE [LARGE SCALE GENOMIC DNA]</scope>
    <source>
        <strain evidence="5 6">DSM 45516</strain>
    </source>
</reference>
<dbReference type="Proteomes" id="UP001519325">
    <property type="component" value="Unassembled WGS sequence"/>
</dbReference>
<dbReference type="InterPro" id="IPR011611">
    <property type="entry name" value="PfkB_dom"/>
</dbReference>
<dbReference type="PANTHER" id="PTHR10584">
    <property type="entry name" value="SUGAR KINASE"/>
    <property type="match status" value="1"/>
</dbReference>